<dbReference type="OrthoDB" id="1032701at2759"/>
<accession>R0GM89</accession>
<keyword evidence="4" id="KW-0929">Antimicrobial</keyword>
<protein>
    <recommendedName>
        <fullName evidence="12">Knottin scorpion toxin-like domain-containing protein</fullName>
    </recommendedName>
</protein>
<keyword evidence="5" id="KW-0295">Fungicide</keyword>
<dbReference type="GO" id="GO:0031640">
    <property type="term" value="P:killing of cells of another organism"/>
    <property type="evidence" value="ECO:0007669"/>
    <property type="project" value="UniProtKB-KW"/>
</dbReference>
<comment type="subcellular location">
    <subcellularLocation>
        <location evidence="1">Secreted</location>
    </subcellularLocation>
</comment>
<dbReference type="EMBL" id="KB870805">
    <property type="protein sequence ID" value="EOA36896.1"/>
    <property type="molecule type" value="Genomic_DNA"/>
</dbReference>
<evidence type="ECO:0000256" key="3">
    <source>
        <dbReference type="ARBA" id="ARBA00022525"/>
    </source>
</evidence>
<dbReference type="AlphaFoldDB" id="R0GM89"/>
<evidence type="ECO:0000313" key="11">
    <source>
        <dbReference type="Proteomes" id="UP000029121"/>
    </source>
</evidence>
<dbReference type="KEGG" id="crb:17898351"/>
<evidence type="ECO:0000256" key="4">
    <source>
        <dbReference type="ARBA" id="ARBA00022529"/>
    </source>
</evidence>
<evidence type="ECO:0000256" key="1">
    <source>
        <dbReference type="ARBA" id="ARBA00004613"/>
    </source>
</evidence>
<evidence type="ECO:0000256" key="9">
    <source>
        <dbReference type="SAM" id="SignalP"/>
    </source>
</evidence>
<feature type="signal peptide" evidence="9">
    <location>
        <begin position="1"/>
        <end position="22"/>
    </location>
</feature>
<evidence type="ECO:0000256" key="7">
    <source>
        <dbReference type="ARBA" id="ARBA00022821"/>
    </source>
</evidence>
<dbReference type="GO" id="GO:0005576">
    <property type="term" value="C:extracellular region"/>
    <property type="evidence" value="ECO:0007669"/>
    <property type="project" value="UniProtKB-SubCell"/>
</dbReference>
<reference evidence="11" key="1">
    <citation type="journal article" date="2013" name="Nat. Genet.">
        <title>The Capsella rubella genome and the genomic consequences of rapid mating system evolution.</title>
        <authorList>
            <person name="Slotte T."/>
            <person name="Hazzouri K.M."/>
            <person name="Agren J.A."/>
            <person name="Koenig D."/>
            <person name="Maumus F."/>
            <person name="Guo Y.L."/>
            <person name="Steige K."/>
            <person name="Platts A.E."/>
            <person name="Escobar J.S."/>
            <person name="Newman L.K."/>
            <person name="Wang W."/>
            <person name="Mandakova T."/>
            <person name="Vello E."/>
            <person name="Smith L.M."/>
            <person name="Henz S.R."/>
            <person name="Steffen J."/>
            <person name="Takuno S."/>
            <person name="Brandvain Y."/>
            <person name="Coop G."/>
            <person name="Andolfatto P."/>
            <person name="Hu T.T."/>
            <person name="Blanchette M."/>
            <person name="Clark R.M."/>
            <person name="Quesneville H."/>
            <person name="Nordborg M."/>
            <person name="Gaut B.S."/>
            <person name="Lysak M.A."/>
            <person name="Jenkins J."/>
            <person name="Grimwood J."/>
            <person name="Chapman J."/>
            <person name="Prochnik S."/>
            <person name="Shu S."/>
            <person name="Rokhsar D."/>
            <person name="Schmutz J."/>
            <person name="Weigel D."/>
            <person name="Wright S.I."/>
        </authorList>
    </citation>
    <scope>NUCLEOTIDE SEQUENCE [LARGE SCALE GENOMIC DNA]</scope>
    <source>
        <strain evidence="11">cv. Monte Gargano</strain>
    </source>
</reference>
<evidence type="ECO:0000256" key="8">
    <source>
        <dbReference type="ARBA" id="ARBA00023157"/>
    </source>
</evidence>
<evidence type="ECO:0000313" key="10">
    <source>
        <dbReference type="EMBL" id="EOA36896.1"/>
    </source>
</evidence>
<gene>
    <name evidence="10" type="ORF">CARUB_v10011437mg</name>
</gene>
<organism evidence="10 11">
    <name type="scientific">Capsella rubella</name>
    <dbReference type="NCBI Taxonomy" id="81985"/>
    <lineage>
        <taxon>Eukaryota</taxon>
        <taxon>Viridiplantae</taxon>
        <taxon>Streptophyta</taxon>
        <taxon>Embryophyta</taxon>
        <taxon>Tracheophyta</taxon>
        <taxon>Spermatophyta</taxon>
        <taxon>Magnoliopsida</taxon>
        <taxon>eudicotyledons</taxon>
        <taxon>Gunneridae</taxon>
        <taxon>Pentapetalae</taxon>
        <taxon>rosids</taxon>
        <taxon>malvids</taxon>
        <taxon>Brassicales</taxon>
        <taxon>Brassicaceae</taxon>
        <taxon>Camelineae</taxon>
        <taxon>Capsella</taxon>
    </lineage>
</organism>
<keyword evidence="8" id="KW-1015">Disulfide bond</keyword>
<keyword evidence="11" id="KW-1185">Reference proteome</keyword>
<dbReference type="GO" id="GO:0050832">
    <property type="term" value="P:defense response to fungus"/>
    <property type="evidence" value="ECO:0007669"/>
    <property type="project" value="UniProtKB-KW"/>
</dbReference>
<proteinExistence type="inferred from homology"/>
<keyword evidence="7" id="KW-0611">Plant defense</keyword>
<evidence type="ECO:0000256" key="5">
    <source>
        <dbReference type="ARBA" id="ARBA00022577"/>
    </source>
</evidence>
<sequence length="71" mass="7664">MTKATVLLAIFTIVLVFGMVTAEMCHDILMRGQNCVAATCASLCKQKWNGTGLCFPNVSIQSCLCTFPCKS</sequence>
<dbReference type="PANTHER" id="PTHR33830">
    <property type="entry name" value="DEFENSIN-LIKE PROTEIN 184-RELATED"/>
    <property type="match status" value="1"/>
</dbReference>
<dbReference type="Proteomes" id="UP000029121">
    <property type="component" value="Unassembled WGS sequence"/>
</dbReference>
<dbReference type="InterPro" id="IPR010851">
    <property type="entry name" value="DEFL"/>
</dbReference>
<name>R0GM89_9BRAS</name>
<keyword evidence="6 9" id="KW-0732">Signal</keyword>
<feature type="chain" id="PRO_5004342028" description="Knottin scorpion toxin-like domain-containing protein" evidence="9">
    <location>
        <begin position="23"/>
        <end position="71"/>
    </location>
</feature>
<keyword evidence="3" id="KW-0964">Secreted</keyword>
<dbReference type="Pfam" id="PF07333">
    <property type="entry name" value="SLR1-BP"/>
    <property type="match status" value="1"/>
</dbReference>
<comment type="similarity">
    <text evidence="2">Belongs to the DEFL family.</text>
</comment>
<dbReference type="PANTHER" id="PTHR33830:SF10">
    <property type="entry name" value="DEFENSIN-LIKE PROTEIN 122-RELATED"/>
    <property type="match status" value="1"/>
</dbReference>
<evidence type="ECO:0000256" key="2">
    <source>
        <dbReference type="ARBA" id="ARBA00006722"/>
    </source>
</evidence>
<evidence type="ECO:0008006" key="12">
    <source>
        <dbReference type="Google" id="ProtNLM"/>
    </source>
</evidence>
<evidence type="ECO:0000256" key="6">
    <source>
        <dbReference type="ARBA" id="ARBA00022729"/>
    </source>
</evidence>